<organism evidence="2 3">
    <name type="scientific">Natrialba taiwanensis DSM 12281</name>
    <dbReference type="NCBI Taxonomy" id="1230458"/>
    <lineage>
        <taxon>Archaea</taxon>
        <taxon>Methanobacteriati</taxon>
        <taxon>Methanobacteriota</taxon>
        <taxon>Stenosarchaea group</taxon>
        <taxon>Halobacteria</taxon>
        <taxon>Halobacteriales</taxon>
        <taxon>Natrialbaceae</taxon>
        <taxon>Natrialba</taxon>
    </lineage>
</organism>
<proteinExistence type="predicted"/>
<feature type="transmembrane region" description="Helical" evidence="1">
    <location>
        <begin position="104"/>
        <end position="132"/>
    </location>
</feature>
<evidence type="ECO:0000313" key="3">
    <source>
        <dbReference type="Proteomes" id="UP000011648"/>
    </source>
</evidence>
<sequence length="182" mass="19386">MFPTEPLRVRRPAHRRDESARVPFTARQGVGGGIAMAVTAILAAFLWFGGTFLLVATRTVSHTVGFVFISALFYVPFAIPSAFVGGTLCWRYAYSDANPARSGAFLGAITSIFGLLGGTLGAALFNPILTLAQGEMGLLEAAIAVIVRIPRGFGMALVAAGWLVIPLGLFGGWYYERTKRTA</sequence>
<dbReference type="EMBL" id="AOIL01000009">
    <property type="protein sequence ID" value="ELY96470.1"/>
    <property type="molecule type" value="Genomic_DNA"/>
</dbReference>
<name>M0ACI9_9EURY</name>
<evidence type="ECO:0000256" key="1">
    <source>
        <dbReference type="SAM" id="Phobius"/>
    </source>
</evidence>
<dbReference type="Proteomes" id="UP000011648">
    <property type="component" value="Unassembled WGS sequence"/>
</dbReference>
<dbReference type="AlphaFoldDB" id="M0ACI9"/>
<protein>
    <submittedName>
        <fullName evidence="2">Uncharacterized protein</fullName>
    </submittedName>
</protein>
<evidence type="ECO:0000313" key="2">
    <source>
        <dbReference type="EMBL" id="ELY96470.1"/>
    </source>
</evidence>
<feature type="transmembrane region" description="Helical" evidence="1">
    <location>
        <begin position="34"/>
        <end position="56"/>
    </location>
</feature>
<gene>
    <name evidence="2" type="ORF">C484_02120</name>
</gene>
<keyword evidence="1" id="KW-0812">Transmembrane</keyword>
<accession>M0ACI9</accession>
<dbReference type="STRING" id="1230458.C484_02120"/>
<dbReference type="PATRIC" id="fig|1230458.4.peg.415"/>
<feature type="transmembrane region" description="Helical" evidence="1">
    <location>
        <begin position="153"/>
        <end position="175"/>
    </location>
</feature>
<keyword evidence="3" id="KW-1185">Reference proteome</keyword>
<comment type="caution">
    <text evidence="2">The sequence shown here is derived from an EMBL/GenBank/DDBJ whole genome shotgun (WGS) entry which is preliminary data.</text>
</comment>
<reference evidence="2 3" key="1">
    <citation type="journal article" date="2014" name="PLoS Genet.">
        <title>Phylogenetically driven sequencing of extremely halophilic archaea reveals strategies for static and dynamic osmo-response.</title>
        <authorList>
            <person name="Becker E.A."/>
            <person name="Seitzer P.M."/>
            <person name="Tritt A."/>
            <person name="Larsen D."/>
            <person name="Krusor M."/>
            <person name="Yao A.I."/>
            <person name="Wu D."/>
            <person name="Madern D."/>
            <person name="Eisen J.A."/>
            <person name="Darling A.E."/>
            <person name="Facciotti M.T."/>
        </authorList>
    </citation>
    <scope>NUCLEOTIDE SEQUENCE [LARGE SCALE GENOMIC DNA]</scope>
    <source>
        <strain evidence="2 3">DSM 12281</strain>
    </source>
</reference>
<feature type="transmembrane region" description="Helical" evidence="1">
    <location>
        <begin position="63"/>
        <end position="84"/>
    </location>
</feature>
<keyword evidence="1" id="KW-0472">Membrane</keyword>
<keyword evidence="1" id="KW-1133">Transmembrane helix</keyword>